<dbReference type="InterPro" id="IPR013083">
    <property type="entry name" value="Znf_RING/FYVE/PHD"/>
</dbReference>
<keyword evidence="3" id="KW-0862">Zinc</keyword>
<dbReference type="PANTHER" id="PTHR25465">
    <property type="entry name" value="B-BOX DOMAIN CONTAINING"/>
    <property type="match status" value="1"/>
</dbReference>
<dbReference type="PROSITE" id="PS50089">
    <property type="entry name" value="ZF_RING_2"/>
    <property type="match status" value="1"/>
</dbReference>
<proteinExistence type="predicted"/>
<evidence type="ECO:0000313" key="8">
    <source>
        <dbReference type="Proteomes" id="UP000694523"/>
    </source>
</evidence>
<dbReference type="InterPro" id="IPR017907">
    <property type="entry name" value="Znf_RING_CS"/>
</dbReference>
<keyword evidence="5" id="KW-0175">Coiled coil</keyword>
<dbReference type="SUPFAM" id="SSF57850">
    <property type="entry name" value="RING/U-box"/>
    <property type="match status" value="1"/>
</dbReference>
<reference evidence="7" key="2">
    <citation type="submission" date="2025-09" db="UniProtKB">
        <authorList>
            <consortium name="Ensembl"/>
        </authorList>
    </citation>
    <scope>IDENTIFICATION</scope>
</reference>
<dbReference type="InterPro" id="IPR001841">
    <property type="entry name" value="Znf_RING"/>
</dbReference>
<accession>A0A8C6T1H1</accession>
<evidence type="ECO:0000256" key="3">
    <source>
        <dbReference type="ARBA" id="ARBA00022833"/>
    </source>
</evidence>
<dbReference type="InterPro" id="IPR035896">
    <property type="entry name" value="AN1-like_Znf"/>
</dbReference>
<name>A0A8C6T1H1_9GOBI</name>
<dbReference type="GO" id="GO:0008270">
    <property type="term" value="F:zinc ion binding"/>
    <property type="evidence" value="ECO:0007669"/>
    <property type="project" value="UniProtKB-KW"/>
</dbReference>
<evidence type="ECO:0000256" key="5">
    <source>
        <dbReference type="SAM" id="Coils"/>
    </source>
</evidence>
<keyword evidence="2 4" id="KW-0863">Zinc-finger</keyword>
<dbReference type="InterPro" id="IPR051051">
    <property type="entry name" value="E3_ubiq-ligase_TRIM/RNF"/>
</dbReference>
<keyword evidence="1" id="KW-0479">Metal-binding</keyword>
<feature type="coiled-coil region" evidence="5">
    <location>
        <begin position="207"/>
        <end position="241"/>
    </location>
</feature>
<evidence type="ECO:0000256" key="4">
    <source>
        <dbReference type="PROSITE-ProRule" id="PRU00175"/>
    </source>
</evidence>
<evidence type="ECO:0000256" key="2">
    <source>
        <dbReference type="ARBA" id="ARBA00022771"/>
    </source>
</evidence>
<sequence>MMWLSRESMTCVICLDLLKGPVTLPCGHSYCRDCVQNHWDQQVTSRCPQCRQSFSPRPILSTNIMMAEIVEELKRAESAAAPVDHGYAAPGDVSCDACTGRKLKAVRSCLQCLDSYCEIHLQPHQHKCHETVSSAAETAQRQAQLPARRTLLLQCLEVKETDLKRLQKEAQDIGRSAQRAVQCSGYSFRETVLLLEKKCSEVEQQILSEQETQLRRVQKLQDQVQQDITELNRSISELDKLSLIPEHNQFILPSSSLSTDTQQESRPQTLPRTDFEVMTRAVSALRDKLQLTVREFALPRPEVKITSH</sequence>
<dbReference type="Gene3D" id="3.30.40.10">
    <property type="entry name" value="Zinc/RING finger domain, C3HC4 (zinc finger)"/>
    <property type="match status" value="1"/>
</dbReference>
<dbReference type="Pfam" id="PF13445">
    <property type="entry name" value="zf-RING_UBOX"/>
    <property type="match status" value="1"/>
</dbReference>
<reference evidence="7" key="1">
    <citation type="submission" date="2025-08" db="UniProtKB">
        <authorList>
            <consortium name="Ensembl"/>
        </authorList>
    </citation>
    <scope>IDENTIFICATION</scope>
</reference>
<protein>
    <recommendedName>
        <fullName evidence="6">RING-type domain-containing protein</fullName>
    </recommendedName>
</protein>
<keyword evidence="8" id="KW-1185">Reference proteome</keyword>
<dbReference type="PANTHER" id="PTHR25465:SF14">
    <property type="entry name" value="E3 UBIQUITIN-PROTEIN LIGASE TRIM65"/>
    <property type="match status" value="1"/>
</dbReference>
<dbReference type="PROSITE" id="PS00518">
    <property type="entry name" value="ZF_RING_1"/>
    <property type="match status" value="1"/>
</dbReference>
<dbReference type="Pfam" id="PF25600">
    <property type="entry name" value="TRIM_CC"/>
    <property type="match status" value="1"/>
</dbReference>
<evidence type="ECO:0000313" key="7">
    <source>
        <dbReference type="Ensembl" id="ENSNMLP00000014907.1"/>
    </source>
</evidence>
<evidence type="ECO:0000259" key="6">
    <source>
        <dbReference type="PROSITE" id="PS50089"/>
    </source>
</evidence>
<dbReference type="InterPro" id="IPR058030">
    <property type="entry name" value="TRIM8/14/16/25/29/45/65_CC"/>
</dbReference>
<feature type="domain" description="RING-type" evidence="6">
    <location>
        <begin position="11"/>
        <end position="51"/>
    </location>
</feature>
<dbReference type="Proteomes" id="UP000694523">
    <property type="component" value="Unplaced"/>
</dbReference>
<evidence type="ECO:0000256" key="1">
    <source>
        <dbReference type="ARBA" id="ARBA00022723"/>
    </source>
</evidence>
<dbReference type="Ensembl" id="ENSNMLT00000016755.1">
    <property type="protein sequence ID" value="ENSNMLP00000014907.1"/>
    <property type="gene ID" value="ENSNMLG00000009922.1"/>
</dbReference>
<dbReference type="AlphaFoldDB" id="A0A8C6T1H1"/>
<dbReference type="Gene3D" id="4.10.830.40">
    <property type="match status" value="1"/>
</dbReference>
<dbReference type="InterPro" id="IPR027370">
    <property type="entry name" value="Znf-RING_euk"/>
</dbReference>
<dbReference type="SMART" id="SM00184">
    <property type="entry name" value="RING"/>
    <property type="match status" value="1"/>
</dbReference>
<organism evidence="7 8">
    <name type="scientific">Neogobius melanostomus</name>
    <name type="common">round goby</name>
    <dbReference type="NCBI Taxonomy" id="47308"/>
    <lineage>
        <taxon>Eukaryota</taxon>
        <taxon>Metazoa</taxon>
        <taxon>Chordata</taxon>
        <taxon>Craniata</taxon>
        <taxon>Vertebrata</taxon>
        <taxon>Euteleostomi</taxon>
        <taxon>Actinopterygii</taxon>
        <taxon>Neopterygii</taxon>
        <taxon>Teleostei</taxon>
        <taxon>Neoteleostei</taxon>
        <taxon>Acanthomorphata</taxon>
        <taxon>Gobiaria</taxon>
        <taxon>Gobiiformes</taxon>
        <taxon>Gobioidei</taxon>
        <taxon>Gobiidae</taxon>
        <taxon>Benthophilinae</taxon>
        <taxon>Neogobiini</taxon>
        <taxon>Neogobius</taxon>
    </lineage>
</organism>
<dbReference type="SUPFAM" id="SSF118310">
    <property type="entry name" value="AN1-like Zinc finger"/>
    <property type="match status" value="1"/>
</dbReference>